<proteinExistence type="predicted"/>
<keyword evidence="1" id="KW-0472">Membrane</keyword>
<evidence type="ECO:0000256" key="1">
    <source>
        <dbReference type="SAM" id="Phobius"/>
    </source>
</evidence>
<keyword evidence="1" id="KW-1133">Transmembrane helix</keyword>
<reference evidence="2 3" key="1">
    <citation type="submission" date="2021-05" db="EMBL/GenBank/DDBJ databases">
        <authorList>
            <person name="Zhang Z.D."/>
            <person name="Osman G."/>
        </authorList>
    </citation>
    <scope>NUCLEOTIDE SEQUENCE [LARGE SCALE GENOMIC DNA]</scope>
    <source>
        <strain evidence="2 3">KCTC 32217</strain>
    </source>
</reference>
<comment type="caution">
    <text evidence="2">The sequence shown here is derived from an EMBL/GenBank/DDBJ whole genome shotgun (WGS) entry which is preliminary data.</text>
</comment>
<dbReference type="RefSeq" id="WP_213945659.1">
    <property type="nucleotide sequence ID" value="NZ_JAHCMY010000006.1"/>
</dbReference>
<evidence type="ECO:0000313" key="2">
    <source>
        <dbReference type="EMBL" id="MBS9524798.1"/>
    </source>
</evidence>
<dbReference type="EMBL" id="JAHCMY010000006">
    <property type="protein sequence ID" value="MBS9524798.1"/>
    <property type="molecule type" value="Genomic_DNA"/>
</dbReference>
<sequence length="87" mass="10245">MTGGAGFAKQGKDQFDDNRKLRQIRTPYKDQAYQKDSRVFSGTMEVYEELKDWQNDRRQEIAQTSMFIWSFIVMLILSLLAVMVLLF</sequence>
<evidence type="ECO:0000313" key="3">
    <source>
        <dbReference type="Proteomes" id="UP001319104"/>
    </source>
</evidence>
<keyword evidence="3" id="KW-1185">Reference proteome</keyword>
<name>A0AAP2G5P9_9BACT</name>
<dbReference type="AlphaFoldDB" id="A0AAP2G5P9"/>
<dbReference type="Proteomes" id="UP001319104">
    <property type="component" value="Unassembled WGS sequence"/>
</dbReference>
<protein>
    <submittedName>
        <fullName evidence="2">Uncharacterized protein</fullName>
    </submittedName>
</protein>
<feature type="transmembrane region" description="Helical" evidence="1">
    <location>
        <begin position="66"/>
        <end position="86"/>
    </location>
</feature>
<organism evidence="2 3">
    <name type="scientific">Litoribacter ruber</name>
    <dbReference type="NCBI Taxonomy" id="702568"/>
    <lineage>
        <taxon>Bacteria</taxon>
        <taxon>Pseudomonadati</taxon>
        <taxon>Bacteroidota</taxon>
        <taxon>Cytophagia</taxon>
        <taxon>Cytophagales</taxon>
        <taxon>Cyclobacteriaceae</taxon>
        <taxon>Litoribacter</taxon>
    </lineage>
</organism>
<keyword evidence="1" id="KW-0812">Transmembrane</keyword>
<gene>
    <name evidence="2" type="ORF">KI659_12330</name>
</gene>
<accession>A0AAP2G5P9</accession>